<dbReference type="SMART" id="SM00448">
    <property type="entry name" value="REC"/>
    <property type="match status" value="1"/>
</dbReference>
<dbReference type="Proteomes" id="UP000427906">
    <property type="component" value="Chromosome"/>
</dbReference>
<dbReference type="Gene3D" id="1.10.10.60">
    <property type="entry name" value="Homeodomain-like"/>
    <property type="match status" value="1"/>
</dbReference>
<dbReference type="PANTHER" id="PTHR32071">
    <property type="entry name" value="TRANSCRIPTIONAL REGULATORY PROTEIN"/>
    <property type="match status" value="1"/>
</dbReference>
<dbReference type="PROSITE" id="PS50045">
    <property type="entry name" value="SIGMA54_INTERACT_4"/>
    <property type="match status" value="1"/>
</dbReference>
<dbReference type="Pfam" id="PF00072">
    <property type="entry name" value="Response_reg"/>
    <property type="match status" value="1"/>
</dbReference>
<dbReference type="Gene3D" id="1.10.8.60">
    <property type="match status" value="1"/>
</dbReference>
<dbReference type="OrthoDB" id="9763792at2"/>
<keyword evidence="4" id="KW-0238">DNA-binding</keyword>
<protein>
    <submittedName>
        <fullName evidence="10">Acetoacetate metabolism regulatory protein AtoC</fullName>
    </submittedName>
</protein>
<keyword evidence="11" id="KW-1185">Reference proteome</keyword>
<feature type="domain" description="Response regulatory" evidence="9">
    <location>
        <begin position="4"/>
        <end position="118"/>
    </location>
</feature>
<evidence type="ECO:0000313" key="11">
    <source>
        <dbReference type="Proteomes" id="UP000427906"/>
    </source>
</evidence>
<evidence type="ECO:0000256" key="5">
    <source>
        <dbReference type="ARBA" id="ARBA00023159"/>
    </source>
</evidence>
<reference evidence="10 11" key="1">
    <citation type="submission" date="2019-11" db="EMBL/GenBank/DDBJ databases">
        <title>Comparative genomics of hydrocarbon-degrading Desulfosarcina strains.</title>
        <authorList>
            <person name="Watanabe M."/>
            <person name="Kojima H."/>
            <person name="Fukui M."/>
        </authorList>
    </citation>
    <scope>NUCLEOTIDE SEQUENCE [LARGE SCALE GENOMIC DNA]</scope>
    <source>
        <strain evidence="10 11">PL12</strain>
    </source>
</reference>
<dbReference type="Pfam" id="PF25601">
    <property type="entry name" value="AAA_lid_14"/>
    <property type="match status" value="1"/>
</dbReference>
<organism evidence="10 11">
    <name type="scientific">Desulfosarcina alkanivorans</name>
    <dbReference type="NCBI Taxonomy" id="571177"/>
    <lineage>
        <taxon>Bacteria</taxon>
        <taxon>Pseudomonadati</taxon>
        <taxon>Thermodesulfobacteriota</taxon>
        <taxon>Desulfobacteria</taxon>
        <taxon>Desulfobacterales</taxon>
        <taxon>Desulfosarcinaceae</taxon>
        <taxon>Desulfosarcina</taxon>
    </lineage>
</organism>
<dbReference type="RefSeq" id="WP_155317544.1">
    <property type="nucleotide sequence ID" value="NZ_AP021874.1"/>
</dbReference>
<dbReference type="PANTHER" id="PTHR32071:SF117">
    <property type="entry name" value="PTS-DEPENDENT DIHYDROXYACETONE KINASE OPERON REGULATORY PROTEIN-RELATED"/>
    <property type="match status" value="1"/>
</dbReference>
<accession>A0A5K7YMA2</accession>
<dbReference type="Gene3D" id="3.40.50.300">
    <property type="entry name" value="P-loop containing nucleotide triphosphate hydrolases"/>
    <property type="match status" value="1"/>
</dbReference>
<keyword evidence="3" id="KW-0805">Transcription regulation</keyword>
<evidence type="ECO:0000256" key="3">
    <source>
        <dbReference type="ARBA" id="ARBA00023015"/>
    </source>
</evidence>
<evidence type="ECO:0000313" key="10">
    <source>
        <dbReference type="EMBL" id="BBO69515.1"/>
    </source>
</evidence>
<dbReference type="InterPro" id="IPR058031">
    <property type="entry name" value="AAA_lid_NorR"/>
</dbReference>
<keyword evidence="2" id="KW-0067">ATP-binding</keyword>
<dbReference type="AlphaFoldDB" id="A0A5K7YMA2"/>
<dbReference type="Gene3D" id="3.40.50.2300">
    <property type="match status" value="1"/>
</dbReference>
<dbReference type="SMART" id="SM00382">
    <property type="entry name" value="AAA"/>
    <property type="match status" value="1"/>
</dbReference>
<evidence type="ECO:0000256" key="2">
    <source>
        <dbReference type="ARBA" id="ARBA00022840"/>
    </source>
</evidence>
<dbReference type="GO" id="GO:0005524">
    <property type="term" value="F:ATP binding"/>
    <property type="evidence" value="ECO:0007669"/>
    <property type="project" value="UniProtKB-KW"/>
</dbReference>
<dbReference type="Pfam" id="PF02954">
    <property type="entry name" value="HTH_8"/>
    <property type="match status" value="1"/>
</dbReference>
<dbReference type="SUPFAM" id="SSF52540">
    <property type="entry name" value="P-loop containing nucleoside triphosphate hydrolases"/>
    <property type="match status" value="1"/>
</dbReference>
<dbReference type="InterPro" id="IPR025662">
    <property type="entry name" value="Sigma_54_int_dom_ATP-bd_1"/>
</dbReference>
<feature type="modified residue" description="4-aspartylphosphate" evidence="7">
    <location>
        <position position="53"/>
    </location>
</feature>
<dbReference type="SUPFAM" id="SSF46689">
    <property type="entry name" value="Homeodomain-like"/>
    <property type="match status" value="1"/>
</dbReference>
<dbReference type="PRINTS" id="PR01590">
    <property type="entry name" value="HTHFIS"/>
</dbReference>
<dbReference type="InterPro" id="IPR002197">
    <property type="entry name" value="HTH_Fis"/>
</dbReference>
<dbReference type="InterPro" id="IPR027417">
    <property type="entry name" value="P-loop_NTPase"/>
</dbReference>
<sequence>MKAKILVVDDDASHRTMLSAVLSAEGYQVQEADDGDTACRAVERTLFDMVLMDMRMKRMNGDAAQKKMAAISPGTPVVIMTAYGSVRSAVEALKAGAHNYLTKPIDIDELKILVVKTLHHRKLEEENRNLKERLDARFDFGDIIGRSPSMRELFDTLALVAPSEATVLILGESGTGKELVANAIHHNSPRKERPFVKVNCAALPETLLENELFGHEKGAFTGATGPTKGRFQMADRGTLFLDEIAEMAPATQAKILRVLQEKEFEPVGGAHTVRVDTRIISATNRNLDAEIAAGRFREDLYYRLNVVTINVPPLRNRSADLSLLADYFLDRFAKKNHRSLKGIHPRAMDLLLRHAWPGNVRELENVIERAVIMARGDMLKPEHLPDTLQDHHDDEAAKGPVLASGRSLKEVEREMILKTLEDMGGNRTRTAEMLGISRRTLQLKLKEYGVN</sequence>
<evidence type="ECO:0000259" key="9">
    <source>
        <dbReference type="PROSITE" id="PS50110"/>
    </source>
</evidence>
<dbReference type="InterPro" id="IPR001789">
    <property type="entry name" value="Sig_transdc_resp-reg_receiver"/>
</dbReference>
<dbReference type="FunFam" id="3.40.50.300:FF:000006">
    <property type="entry name" value="DNA-binding transcriptional regulator NtrC"/>
    <property type="match status" value="1"/>
</dbReference>
<keyword evidence="1" id="KW-0547">Nucleotide-binding</keyword>
<dbReference type="PROSITE" id="PS50110">
    <property type="entry name" value="RESPONSE_REGULATORY"/>
    <property type="match status" value="1"/>
</dbReference>
<evidence type="ECO:0000256" key="7">
    <source>
        <dbReference type="PROSITE-ProRule" id="PRU00169"/>
    </source>
</evidence>
<feature type="domain" description="Sigma-54 factor interaction" evidence="8">
    <location>
        <begin position="143"/>
        <end position="372"/>
    </location>
</feature>
<dbReference type="EMBL" id="AP021874">
    <property type="protein sequence ID" value="BBO69515.1"/>
    <property type="molecule type" value="Genomic_DNA"/>
</dbReference>
<dbReference type="InterPro" id="IPR002078">
    <property type="entry name" value="Sigma_54_int"/>
</dbReference>
<name>A0A5K7YMA2_9BACT</name>
<dbReference type="SUPFAM" id="SSF52172">
    <property type="entry name" value="CheY-like"/>
    <property type="match status" value="1"/>
</dbReference>
<keyword evidence="6" id="KW-0804">Transcription</keyword>
<dbReference type="GO" id="GO:0043565">
    <property type="term" value="F:sequence-specific DNA binding"/>
    <property type="evidence" value="ECO:0007669"/>
    <property type="project" value="InterPro"/>
</dbReference>
<evidence type="ECO:0000259" key="8">
    <source>
        <dbReference type="PROSITE" id="PS50045"/>
    </source>
</evidence>
<dbReference type="InterPro" id="IPR025944">
    <property type="entry name" value="Sigma_54_int_dom_CS"/>
</dbReference>
<keyword evidence="7" id="KW-0597">Phosphoprotein</keyword>
<dbReference type="InterPro" id="IPR011006">
    <property type="entry name" value="CheY-like_superfamily"/>
</dbReference>
<evidence type="ECO:0000256" key="1">
    <source>
        <dbReference type="ARBA" id="ARBA00022741"/>
    </source>
</evidence>
<dbReference type="CDD" id="cd00009">
    <property type="entry name" value="AAA"/>
    <property type="match status" value="1"/>
</dbReference>
<keyword evidence="5" id="KW-0010">Activator</keyword>
<proteinExistence type="predicted"/>
<dbReference type="PROSITE" id="PS00688">
    <property type="entry name" value="SIGMA54_INTERACT_3"/>
    <property type="match status" value="1"/>
</dbReference>
<dbReference type="GO" id="GO:0000160">
    <property type="term" value="P:phosphorelay signal transduction system"/>
    <property type="evidence" value="ECO:0007669"/>
    <property type="project" value="InterPro"/>
</dbReference>
<gene>
    <name evidence="10" type="ORF">DSCA_34450</name>
</gene>
<dbReference type="FunFam" id="1.10.8.60:FF:000014">
    <property type="entry name" value="DNA-binding transcriptional regulator NtrC"/>
    <property type="match status" value="1"/>
</dbReference>
<dbReference type="InterPro" id="IPR003593">
    <property type="entry name" value="AAA+_ATPase"/>
</dbReference>
<dbReference type="CDD" id="cd00156">
    <property type="entry name" value="REC"/>
    <property type="match status" value="1"/>
</dbReference>
<dbReference type="KEGG" id="dalk:DSCA_34450"/>
<dbReference type="GO" id="GO:0006355">
    <property type="term" value="P:regulation of DNA-templated transcription"/>
    <property type="evidence" value="ECO:0007669"/>
    <property type="project" value="InterPro"/>
</dbReference>
<evidence type="ECO:0000256" key="4">
    <source>
        <dbReference type="ARBA" id="ARBA00023125"/>
    </source>
</evidence>
<dbReference type="PROSITE" id="PS00675">
    <property type="entry name" value="SIGMA54_INTERACT_1"/>
    <property type="match status" value="1"/>
</dbReference>
<dbReference type="InterPro" id="IPR009057">
    <property type="entry name" value="Homeodomain-like_sf"/>
</dbReference>
<evidence type="ECO:0000256" key="6">
    <source>
        <dbReference type="ARBA" id="ARBA00023163"/>
    </source>
</evidence>
<dbReference type="Pfam" id="PF00158">
    <property type="entry name" value="Sigma54_activat"/>
    <property type="match status" value="1"/>
</dbReference>